<proteinExistence type="inferred from homology"/>
<dbReference type="EC" id="6.5.1.2" evidence="11 12"/>
<feature type="binding site" evidence="11">
    <location>
        <begin position="83"/>
        <end position="84"/>
    </location>
    <ligand>
        <name>NAD(+)</name>
        <dbReference type="ChEBI" id="CHEBI:57540"/>
    </ligand>
</feature>
<dbReference type="Pfam" id="PF00533">
    <property type="entry name" value="BRCT"/>
    <property type="match status" value="1"/>
</dbReference>
<name>A0ABZ0IVS1_9BACT</name>
<dbReference type="SMART" id="SM00532">
    <property type="entry name" value="LIGANc"/>
    <property type="match status" value="1"/>
</dbReference>
<dbReference type="InterPro" id="IPR036420">
    <property type="entry name" value="BRCT_dom_sf"/>
</dbReference>
<evidence type="ECO:0000256" key="1">
    <source>
        <dbReference type="ARBA" id="ARBA00004067"/>
    </source>
</evidence>
<evidence type="ECO:0000313" key="15">
    <source>
        <dbReference type="Proteomes" id="UP001302349"/>
    </source>
</evidence>
<feature type="active site" description="N6-AMP-lysine intermediate" evidence="11">
    <location>
        <position position="116"/>
    </location>
</feature>
<evidence type="ECO:0000256" key="4">
    <source>
        <dbReference type="ARBA" id="ARBA00022723"/>
    </source>
</evidence>
<dbReference type="Gene3D" id="3.40.50.10190">
    <property type="entry name" value="BRCT domain"/>
    <property type="match status" value="1"/>
</dbReference>
<keyword evidence="6 11" id="KW-0862">Zinc</keyword>
<dbReference type="InterPro" id="IPR001357">
    <property type="entry name" value="BRCT_dom"/>
</dbReference>
<feature type="binding site" evidence="11">
    <location>
        <position position="408"/>
    </location>
    <ligand>
        <name>Zn(2+)</name>
        <dbReference type="ChEBI" id="CHEBI:29105"/>
    </ligand>
</feature>
<keyword evidence="7 11" id="KW-0460">Magnesium</keyword>
<evidence type="ECO:0000256" key="11">
    <source>
        <dbReference type="HAMAP-Rule" id="MF_01588"/>
    </source>
</evidence>
<evidence type="ECO:0000256" key="8">
    <source>
        <dbReference type="ARBA" id="ARBA00023027"/>
    </source>
</evidence>
<evidence type="ECO:0000256" key="9">
    <source>
        <dbReference type="ARBA" id="ARBA00023204"/>
    </source>
</evidence>
<evidence type="ECO:0000256" key="10">
    <source>
        <dbReference type="ARBA" id="ARBA00034005"/>
    </source>
</evidence>
<dbReference type="PANTHER" id="PTHR23389">
    <property type="entry name" value="CHROMOSOME TRANSMISSION FIDELITY FACTOR 18"/>
    <property type="match status" value="1"/>
</dbReference>
<dbReference type="InterPro" id="IPR041663">
    <property type="entry name" value="DisA/LigA_HHH"/>
</dbReference>
<dbReference type="Pfam" id="PF03120">
    <property type="entry name" value="OB_DNA_ligase"/>
    <property type="match status" value="1"/>
</dbReference>
<dbReference type="SUPFAM" id="SSF56091">
    <property type="entry name" value="DNA ligase/mRNA capping enzyme, catalytic domain"/>
    <property type="match status" value="1"/>
</dbReference>
<comment type="caution">
    <text evidence="11">Lacks conserved residue(s) required for the propagation of feature annotation.</text>
</comment>
<comment type="catalytic activity">
    <reaction evidence="10 11 12">
        <text>NAD(+) + (deoxyribonucleotide)n-3'-hydroxyl + 5'-phospho-(deoxyribonucleotide)m = (deoxyribonucleotide)n+m + AMP + beta-nicotinamide D-nucleotide.</text>
        <dbReference type="EC" id="6.5.1.2"/>
    </reaction>
</comment>
<comment type="cofactor">
    <cofactor evidence="11">
        <name>Mg(2+)</name>
        <dbReference type="ChEBI" id="CHEBI:18420"/>
    </cofactor>
    <cofactor evidence="11">
        <name>Mn(2+)</name>
        <dbReference type="ChEBI" id="CHEBI:29035"/>
    </cofactor>
</comment>
<feature type="binding site" evidence="11">
    <location>
        <begin position="34"/>
        <end position="38"/>
    </location>
    <ligand>
        <name>NAD(+)</name>
        <dbReference type="ChEBI" id="CHEBI:57540"/>
    </ligand>
</feature>
<dbReference type="Gene3D" id="1.10.150.20">
    <property type="entry name" value="5' to 3' exonuclease, C-terminal subdomain"/>
    <property type="match status" value="2"/>
</dbReference>
<dbReference type="HAMAP" id="MF_01588">
    <property type="entry name" value="DNA_ligase_A"/>
    <property type="match status" value="1"/>
</dbReference>
<dbReference type="InterPro" id="IPR013840">
    <property type="entry name" value="DNAligase_N"/>
</dbReference>
<dbReference type="InterPro" id="IPR033136">
    <property type="entry name" value="DNA_ligase_CS"/>
</dbReference>
<comment type="function">
    <text evidence="1 11">DNA ligase that catalyzes the formation of phosphodiester linkages between 5'-phosphoryl and 3'-hydroxyl groups in double-stranded DNA using NAD as a coenzyme and as the energy source for the reaction. It is essential for DNA replication and repair of damaged DNA.</text>
</comment>
<dbReference type="InterPro" id="IPR010994">
    <property type="entry name" value="RuvA_2-like"/>
</dbReference>
<dbReference type="GO" id="GO:0003911">
    <property type="term" value="F:DNA ligase (NAD+) activity"/>
    <property type="evidence" value="ECO:0007669"/>
    <property type="project" value="UniProtKB-EC"/>
</dbReference>
<keyword evidence="2 11" id="KW-0436">Ligase</keyword>
<evidence type="ECO:0000256" key="2">
    <source>
        <dbReference type="ARBA" id="ARBA00022598"/>
    </source>
</evidence>
<dbReference type="NCBIfam" id="NF005932">
    <property type="entry name" value="PRK07956.1"/>
    <property type="match status" value="1"/>
</dbReference>
<keyword evidence="9 11" id="KW-0234">DNA repair</keyword>
<dbReference type="PROSITE" id="PS50172">
    <property type="entry name" value="BRCT"/>
    <property type="match status" value="1"/>
</dbReference>
<dbReference type="PIRSF" id="PIRSF001604">
    <property type="entry name" value="LigA"/>
    <property type="match status" value="1"/>
</dbReference>
<evidence type="ECO:0000313" key="14">
    <source>
        <dbReference type="EMBL" id="WOK09079.1"/>
    </source>
</evidence>
<dbReference type="Pfam" id="PF12826">
    <property type="entry name" value="HHH_2"/>
    <property type="match status" value="1"/>
</dbReference>
<dbReference type="InterPro" id="IPR018239">
    <property type="entry name" value="DNA_ligase_AS"/>
</dbReference>
<organism evidence="14 15">
    <name type="scientific">Imperialibacter roseus</name>
    <dbReference type="NCBI Taxonomy" id="1324217"/>
    <lineage>
        <taxon>Bacteria</taxon>
        <taxon>Pseudomonadati</taxon>
        <taxon>Bacteroidota</taxon>
        <taxon>Cytophagia</taxon>
        <taxon>Cytophagales</taxon>
        <taxon>Flammeovirgaceae</taxon>
        <taxon>Imperialibacter</taxon>
    </lineage>
</organism>
<evidence type="ECO:0000256" key="7">
    <source>
        <dbReference type="ARBA" id="ARBA00022842"/>
    </source>
</evidence>
<keyword evidence="15" id="KW-1185">Reference proteome</keyword>
<keyword evidence="8 11" id="KW-0520">NAD</keyword>
<dbReference type="InterPro" id="IPR004149">
    <property type="entry name" value="Znf_DNAligase_C4"/>
</dbReference>
<feature type="binding site" evidence="11">
    <location>
        <position position="314"/>
    </location>
    <ligand>
        <name>NAD(+)</name>
        <dbReference type="ChEBI" id="CHEBI:57540"/>
    </ligand>
</feature>
<dbReference type="NCBIfam" id="TIGR00575">
    <property type="entry name" value="dnlj"/>
    <property type="match status" value="1"/>
</dbReference>
<dbReference type="Gene3D" id="1.10.287.610">
    <property type="entry name" value="Helix hairpin bin"/>
    <property type="match status" value="1"/>
</dbReference>
<reference evidence="14 15" key="1">
    <citation type="journal article" date="2023" name="Microbiol. Resour. Announc.">
        <title>Complete Genome Sequence of Imperialibacter roseus strain P4T.</title>
        <authorList>
            <person name="Tizabi D.R."/>
            <person name="Bachvaroff T."/>
            <person name="Hill R.T."/>
        </authorList>
    </citation>
    <scope>NUCLEOTIDE SEQUENCE [LARGE SCALE GENOMIC DNA]</scope>
    <source>
        <strain evidence="14 15">P4T</strain>
    </source>
</reference>
<dbReference type="SMART" id="SM00292">
    <property type="entry name" value="BRCT"/>
    <property type="match status" value="1"/>
</dbReference>
<dbReference type="SUPFAM" id="SSF47781">
    <property type="entry name" value="RuvA domain 2-like"/>
    <property type="match status" value="1"/>
</dbReference>
<feature type="binding site" evidence="11">
    <location>
        <position position="114"/>
    </location>
    <ligand>
        <name>NAD(+)</name>
        <dbReference type="ChEBI" id="CHEBI:57540"/>
    </ligand>
</feature>
<protein>
    <recommendedName>
        <fullName evidence="11 12">DNA ligase</fullName>
        <ecNumber evidence="11 12">6.5.1.2</ecNumber>
    </recommendedName>
    <alternativeName>
        <fullName evidence="11">Polydeoxyribonucleotide synthase [NAD(+)]</fullName>
    </alternativeName>
</protein>
<feature type="binding site" evidence="11">
    <location>
        <position position="137"/>
    </location>
    <ligand>
        <name>NAD(+)</name>
        <dbReference type="ChEBI" id="CHEBI:57540"/>
    </ligand>
</feature>
<dbReference type="Pfam" id="PF03119">
    <property type="entry name" value="DNA_ligase_ZBD"/>
    <property type="match status" value="1"/>
</dbReference>
<dbReference type="InterPro" id="IPR012340">
    <property type="entry name" value="NA-bd_OB-fold"/>
</dbReference>
<evidence type="ECO:0000256" key="6">
    <source>
        <dbReference type="ARBA" id="ARBA00022833"/>
    </source>
</evidence>
<comment type="similarity">
    <text evidence="11">Belongs to the NAD-dependent DNA ligase family. LigA subfamily.</text>
</comment>
<dbReference type="Gene3D" id="3.30.470.30">
    <property type="entry name" value="DNA ligase/mRNA capping enzyme"/>
    <property type="match status" value="1"/>
</dbReference>
<dbReference type="InterPro" id="IPR004150">
    <property type="entry name" value="NAD_DNA_ligase_OB"/>
</dbReference>
<dbReference type="Gene3D" id="2.40.50.140">
    <property type="entry name" value="Nucleic acid-binding proteins"/>
    <property type="match status" value="1"/>
</dbReference>
<dbReference type="PANTHER" id="PTHR23389:SF9">
    <property type="entry name" value="DNA LIGASE"/>
    <property type="match status" value="1"/>
</dbReference>
<evidence type="ECO:0000256" key="12">
    <source>
        <dbReference type="RuleBase" id="RU000618"/>
    </source>
</evidence>
<dbReference type="InterPro" id="IPR013839">
    <property type="entry name" value="DNAligase_adenylation"/>
</dbReference>
<dbReference type="InterPro" id="IPR001679">
    <property type="entry name" value="DNA_ligase"/>
</dbReference>
<evidence type="ECO:0000256" key="5">
    <source>
        <dbReference type="ARBA" id="ARBA00022763"/>
    </source>
</evidence>
<dbReference type="SUPFAM" id="SSF50249">
    <property type="entry name" value="Nucleic acid-binding proteins"/>
    <property type="match status" value="1"/>
</dbReference>
<dbReference type="CDD" id="cd00114">
    <property type="entry name" value="LIGANc"/>
    <property type="match status" value="1"/>
</dbReference>
<dbReference type="EMBL" id="CP136051">
    <property type="protein sequence ID" value="WOK09079.1"/>
    <property type="molecule type" value="Genomic_DNA"/>
</dbReference>
<dbReference type="SUPFAM" id="SSF52113">
    <property type="entry name" value="BRCT domain"/>
    <property type="match status" value="1"/>
</dbReference>
<evidence type="ECO:0000256" key="3">
    <source>
        <dbReference type="ARBA" id="ARBA00022705"/>
    </source>
</evidence>
<dbReference type="Gene3D" id="6.20.10.30">
    <property type="match status" value="1"/>
</dbReference>
<feature type="binding site" evidence="11">
    <location>
        <position position="411"/>
    </location>
    <ligand>
        <name>Zn(2+)</name>
        <dbReference type="ChEBI" id="CHEBI:29105"/>
    </ligand>
</feature>
<evidence type="ECO:0000259" key="13">
    <source>
        <dbReference type="PROSITE" id="PS50172"/>
    </source>
</evidence>
<feature type="binding site" evidence="11">
    <location>
        <position position="290"/>
    </location>
    <ligand>
        <name>NAD(+)</name>
        <dbReference type="ChEBI" id="CHEBI:57540"/>
    </ligand>
</feature>
<keyword evidence="3 11" id="KW-0235">DNA replication</keyword>
<gene>
    <name evidence="11 14" type="primary">ligA</name>
    <name evidence="14" type="ORF">RT717_10575</name>
</gene>
<keyword evidence="11" id="KW-0464">Manganese</keyword>
<sequence length="684" mass="75895">MTKEEAREEIARLSQELNYHNRLYYQEHRTEISDFDFDTLLKKLQELEAAFPEFVDENSPTLRVGGTVTKDFESVEHKYPMLSLGNTYSEQELRDFDQRVSKALEGAPYEYFCEMKFDGVALSLTYENGRLSRAVTRGDGTKGDDVTNNARTIHSIPLRLGKDGDYPSAFEVRGEVFLPRKMFDKINAEKEDIGEPLLANPRNTASGTLKQQDSAAVAKRRLDCYVYSLLGVESLIQTHEEAVHLLEKWGFNVSPTYGKCATIDDVLKYIAEWETKRLDLPLDTDGVVIKVNAITQQRLLGFTAKSPRWAIAYKYKTQSAITELLDITYQVGRTGAVTPVAELEPVLLAGTTVKRASLHNANEIARLDLRVGDMVFVEKGGEIIPKVTGVDTAQRKPGSQAVVYLDKCPECGTPLVRTEGEAVHYCPNTDGCPPQIQGRIEHFIQRNAMNIESMGPETIAGLLSHSLIKDPADIYFLTFEQLNGLEFSSYSEKKGDTVTRSLREKSARNIIDAIEKSKEQPFENVLFGMGIRYVGRTVAEKLATHFGGIEEISKASYEQLLEAPEIGERIAQSVIDFFGSGKNVDFINKLSAAGLKLKTEGGAFVAASDKLAGQTFVISGVFKGFERDDLKSIIKQNGGKVVSSVSAKLNFLVAGDNMGPAKLEKANELGVKIISEDDFLKMIN</sequence>
<dbReference type="PROSITE" id="PS01055">
    <property type="entry name" value="DNA_LIGASE_N1"/>
    <property type="match status" value="1"/>
</dbReference>
<dbReference type="Pfam" id="PF01653">
    <property type="entry name" value="DNA_ligase_aden"/>
    <property type="match status" value="1"/>
</dbReference>
<keyword evidence="4 11" id="KW-0479">Metal-binding</keyword>
<keyword evidence="5 11" id="KW-0227">DNA damage</keyword>
<accession>A0ABZ0IVS1</accession>
<feature type="binding site" evidence="11">
    <location>
        <position position="175"/>
    </location>
    <ligand>
        <name>NAD(+)</name>
        <dbReference type="ChEBI" id="CHEBI:57540"/>
    </ligand>
</feature>
<dbReference type="RefSeq" id="WP_317491702.1">
    <property type="nucleotide sequence ID" value="NZ_CP136051.1"/>
</dbReference>
<feature type="domain" description="BRCT" evidence="13">
    <location>
        <begin position="606"/>
        <end position="684"/>
    </location>
</feature>
<feature type="binding site" evidence="11">
    <location>
        <position position="432"/>
    </location>
    <ligand>
        <name>Zn(2+)</name>
        <dbReference type="ChEBI" id="CHEBI:29105"/>
    </ligand>
</feature>
<dbReference type="Proteomes" id="UP001302349">
    <property type="component" value="Chromosome"/>
</dbReference>
<dbReference type="PROSITE" id="PS01056">
    <property type="entry name" value="DNA_LIGASE_N2"/>
    <property type="match status" value="1"/>
</dbReference>